<evidence type="ECO:0000313" key="2">
    <source>
        <dbReference type="Proteomes" id="UP001519863"/>
    </source>
</evidence>
<organism evidence="1 2">
    <name type="scientific">Actinoplanes hulinensis</name>
    <dbReference type="NCBI Taxonomy" id="1144547"/>
    <lineage>
        <taxon>Bacteria</taxon>
        <taxon>Bacillati</taxon>
        <taxon>Actinomycetota</taxon>
        <taxon>Actinomycetes</taxon>
        <taxon>Micromonosporales</taxon>
        <taxon>Micromonosporaceae</taxon>
        <taxon>Actinoplanes</taxon>
    </lineage>
</organism>
<reference evidence="1 2" key="1">
    <citation type="journal article" date="2013" name="Antonie Van Leeuwenhoek">
        <title>Actinoplanes hulinensis sp. nov., a novel actinomycete isolated from soybean root (Glycine max (L.) Merr).</title>
        <authorList>
            <person name="Shen Y."/>
            <person name="Liu C."/>
            <person name="Wang X."/>
            <person name="Zhao J."/>
            <person name="Jia F."/>
            <person name="Zhang Y."/>
            <person name="Wang L."/>
            <person name="Yang D."/>
            <person name="Xiang W."/>
        </authorList>
    </citation>
    <scope>NUCLEOTIDE SEQUENCE [LARGE SCALE GENOMIC DNA]</scope>
    <source>
        <strain evidence="1 2">NEAU-M9</strain>
    </source>
</reference>
<name>A0ABS7B601_9ACTN</name>
<evidence type="ECO:0000313" key="1">
    <source>
        <dbReference type="EMBL" id="MBW6436487.1"/>
    </source>
</evidence>
<keyword evidence="2" id="KW-1185">Reference proteome</keyword>
<dbReference type="RefSeq" id="WP_220145876.1">
    <property type="nucleotide sequence ID" value="NZ_JAHXZI010000011.1"/>
</dbReference>
<comment type="caution">
    <text evidence="1">The sequence shown here is derived from an EMBL/GenBank/DDBJ whole genome shotgun (WGS) entry which is preliminary data.</text>
</comment>
<protein>
    <submittedName>
        <fullName evidence="1">Uncharacterized protein</fullName>
    </submittedName>
</protein>
<dbReference type="Proteomes" id="UP001519863">
    <property type="component" value="Unassembled WGS sequence"/>
</dbReference>
<dbReference type="EMBL" id="JAHXZI010000011">
    <property type="protein sequence ID" value="MBW6436487.1"/>
    <property type="molecule type" value="Genomic_DNA"/>
</dbReference>
<gene>
    <name evidence="1" type="ORF">KZ829_22350</name>
</gene>
<accession>A0ABS7B601</accession>
<proteinExistence type="predicted"/>
<sequence>MDTDYLRGFANSARNTSGSGTFRTDIRGSRVPQMDLEEQRRYGAAFRALDDAEKAPRELSTLGLDAVARARDGLTGGTLRPEERP</sequence>